<proteinExistence type="predicted"/>
<dbReference type="EMBL" id="PPTA01000006">
    <property type="protein sequence ID" value="TFB02511.1"/>
    <property type="molecule type" value="Genomic_DNA"/>
</dbReference>
<gene>
    <name evidence="2" type="ORF">CCMA1212_005047</name>
</gene>
<sequence length="333" mass="33996">MYAGAEADADRVGLDGAVDDVEDGGVEVAEGAALEAADAGAGDGRRRLGDKVAAVDVPGAVGPDQRVLGVSGVGDEALGRRAGADLHEAGEVKGAELHVGHGDVERAQLGRQDLGEGRQRGADGGLGGVEGRVDGRDDGRGEDEDLGRDPFLADGVEPGREQRQEGLDGEDGLQQGLDGSLVLNGVAHNEDDEAAPLHVERQRLGQRQPGRAGNDNDLGAAAILAALGPADLAHVLVLLVALVGDGAGDDDGGADEVLVARDPALQLLERRQRHDDDLGLGRGQRLDDVGQPVDRGQALADGLGGLVDALVDELGGIVRDAPEVARDARQLEG</sequence>
<feature type="compositionally biased region" description="Basic and acidic residues" evidence="1">
    <location>
        <begin position="157"/>
        <end position="166"/>
    </location>
</feature>
<reference evidence="2 3" key="1">
    <citation type="submission" date="2018-01" db="EMBL/GenBank/DDBJ databases">
        <title>Genome characterization of the sugarcane-associated fungus Trichoderma ghanense CCMA-1212 and their application in lignocelulose bioconversion.</title>
        <authorList>
            <person name="Steindorff A.S."/>
            <person name="Mendes T.D."/>
            <person name="Vilela E.S.D."/>
            <person name="Rodrigues D.S."/>
            <person name="Formighieri E.F."/>
            <person name="Melo I.S."/>
            <person name="Favaro L.C.L."/>
        </authorList>
    </citation>
    <scope>NUCLEOTIDE SEQUENCE [LARGE SCALE GENOMIC DNA]</scope>
    <source>
        <strain evidence="2 3">CCMA-1212</strain>
    </source>
</reference>
<organism evidence="2 3">
    <name type="scientific">Trichoderma ghanense</name>
    <dbReference type="NCBI Taxonomy" id="65468"/>
    <lineage>
        <taxon>Eukaryota</taxon>
        <taxon>Fungi</taxon>
        <taxon>Dikarya</taxon>
        <taxon>Ascomycota</taxon>
        <taxon>Pezizomycotina</taxon>
        <taxon>Sordariomycetes</taxon>
        <taxon>Hypocreomycetidae</taxon>
        <taxon>Hypocreales</taxon>
        <taxon>Hypocreaceae</taxon>
        <taxon>Trichoderma</taxon>
    </lineage>
</organism>
<dbReference type="GeneID" id="300576778"/>
<feature type="compositionally biased region" description="Basic and acidic residues" evidence="1">
    <location>
        <begin position="110"/>
        <end position="121"/>
    </location>
</feature>
<feature type="region of interest" description="Disordered" evidence="1">
    <location>
        <begin position="110"/>
        <end position="177"/>
    </location>
</feature>
<keyword evidence="3" id="KW-1185">Reference proteome</keyword>
<evidence type="ECO:0000256" key="1">
    <source>
        <dbReference type="SAM" id="MobiDB-lite"/>
    </source>
</evidence>
<evidence type="ECO:0000313" key="2">
    <source>
        <dbReference type="EMBL" id="TFB02511.1"/>
    </source>
</evidence>
<dbReference type="RefSeq" id="XP_073558712.1">
    <property type="nucleotide sequence ID" value="XM_073702328.1"/>
</dbReference>
<accession>A0ABY2H3A7</accession>
<evidence type="ECO:0000313" key="3">
    <source>
        <dbReference type="Proteomes" id="UP001642720"/>
    </source>
</evidence>
<dbReference type="Proteomes" id="UP001642720">
    <property type="component" value="Unassembled WGS sequence"/>
</dbReference>
<protein>
    <submittedName>
        <fullName evidence="2">Uncharacterized protein</fullName>
    </submittedName>
</protein>
<name>A0ABY2H3A7_9HYPO</name>
<comment type="caution">
    <text evidence="2">The sequence shown here is derived from an EMBL/GenBank/DDBJ whole genome shotgun (WGS) entry which is preliminary data.</text>
</comment>